<dbReference type="CDD" id="cd00063">
    <property type="entry name" value="FN3"/>
    <property type="match status" value="1"/>
</dbReference>
<gene>
    <name evidence="3" type="ORF">H257_15510</name>
</gene>
<dbReference type="InterPro" id="IPR003961">
    <property type="entry name" value="FN3_dom"/>
</dbReference>
<dbReference type="STRING" id="112090.W4FLW2"/>
<feature type="region of interest" description="Disordered" evidence="1">
    <location>
        <begin position="98"/>
        <end position="119"/>
    </location>
</feature>
<dbReference type="PROSITE" id="PS50853">
    <property type="entry name" value="FN3"/>
    <property type="match status" value="1"/>
</dbReference>
<feature type="compositionally biased region" description="Polar residues" evidence="1">
    <location>
        <begin position="1286"/>
        <end position="1302"/>
    </location>
</feature>
<dbReference type="InterPro" id="IPR013783">
    <property type="entry name" value="Ig-like_fold"/>
</dbReference>
<dbReference type="EMBL" id="KI913184">
    <property type="protein sequence ID" value="ETV68512.1"/>
    <property type="molecule type" value="Genomic_DNA"/>
</dbReference>
<feature type="region of interest" description="Disordered" evidence="1">
    <location>
        <begin position="294"/>
        <end position="313"/>
    </location>
</feature>
<feature type="domain" description="Fibronectin type-III" evidence="2">
    <location>
        <begin position="352"/>
        <end position="456"/>
    </location>
</feature>
<feature type="region of interest" description="Disordered" evidence="1">
    <location>
        <begin position="1283"/>
        <end position="1313"/>
    </location>
</feature>
<name>W4FLW2_APHAT</name>
<sequence length="1313" mass="145456">MMDSTSAYQISLEPDRDDARGYIIHSTESSPFLDYDTLLHHTSLSSSSDPSAVQPVDLKSPSVLHHDLFDAFDDVHSYSSSPCIIIMDVPLTSLDSPSPPYDAALQPSLAPSQQPLPSPTDHVRRLELVKPFNSITVFTPTKAPTVHAPTGWDDHLPTPRTHASFHSDGSPVALTSHDIAASSMESDGPSDPIHHHTQLASDLLACLGRALHMTSIVTRTSTLSTTHPSHSFISVEWVLNQPEAPWPAACCLYGMTFELADKDHAITKIGIPLQSFVSSSTVSMVPLPPLQLPHARMPQRGSDSDMESDSNTESDSVVSWWTRVGLTPNAISNDNNTSVVSNWVPLNLIPNDPYDPNVHLTTTQSTLTVHWNQWPGVLVWPYIQVKYQQVGLADTKDRIEWTLAYKGAVSPKDSTVTVHHLLPNTWYEVEVDMHPSPRPDHAAGAPGILWMQNEPQLVPQQEWMAVTQRVCTATLAPTVTGFAGRWWVHVNDNDHNHDMTTELVVTDTSTPFVSTRQHLKGGGTVVLLKDVQDYQTYLVQVHRTGLGAPTFVATSDVLHLATDEPVPIPQLRPHPTNAHVLQWHPPTSVLLRLSSHVCLRLEQQLASDGSWVQVAPESIANSETTCTYDTSTSTAVTTNAVTVYRLAAYTIEDLHCLAVGHTVYVVQHFPLAVQGMGRHVTLHWQFQLPLHLQHLNPHAFDMMVDTAAPCRILASDIVVGGGGGAYVVEWAFETSPRAHRIHVAPVFPDSDSSELIVYSQSLDVSYAPTWPSVDVSLGVVTHHNATCQLSIGPWASSSSTLSQQAIQCQVDILDSHDEGWRMVWYEVLQQEHQLLQDEGCCCFHINLDNLPNHSVVHVRSRFRMHATHVWEDVATLQFVTACGDLAIAPTDVGGLTFQWREPTPTVVESYAIQCYNASSGVFETWYTTEHSPYTTPPLLKPFHLLLFRLQTHVDMQIPLDGRPHLALTNPNPPTVTTTLPHEMTLAYKPLNLLHLPEHTRRQFASDQPAHLSLETTRVTPSNDEASYSCVLAEFKVLGMACVSQLQSHTSYRSRLHCNFRSNDNITLTCASLWVTYTTAKAPPDPPPLVCVDELFLPYISTIPASVACGYVRVSWQAPNNNGEPIAGYAVEMAWTMDPPKPPHEWTWQGVYVGNATTYCPTSAQLQTMRRPLQTIVAFRVQAANSLGWSAFATSEGLVCVGLPEDTIPPGPERNHLCIRKPSASVVRYKNNTTMLPPLRHTAPTESPCESYMKLRELLQLPQSMYQQERRKWYLETATRPAKGVLPTTTQSAQSLYQSTTNRHSSKGMQRATH</sequence>
<dbReference type="SUPFAM" id="SSF49265">
    <property type="entry name" value="Fibronectin type III"/>
    <property type="match status" value="2"/>
</dbReference>
<organism evidence="3">
    <name type="scientific">Aphanomyces astaci</name>
    <name type="common">Crayfish plague agent</name>
    <dbReference type="NCBI Taxonomy" id="112090"/>
    <lineage>
        <taxon>Eukaryota</taxon>
        <taxon>Sar</taxon>
        <taxon>Stramenopiles</taxon>
        <taxon>Oomycota</taxon>
        <taxon>Saprolegniomycetes</taxon>
        <taxon>Saprolegniales</taxon>
        <taxon>Verrucalvaceae</taxon>
        <taxon>Aphanomyces</taxon>
    </lineage>
</organism>
<dbReference type="RefSeq" id="XP_009841941.1">
    <property type="nucleotide sequence ID" value="XM_009843639.1"/>
</dbReference>
<dbReference type="InterPro" id="IPR036116">
    <property type="entry name" value="FN3_sf"/>
</dbReference>
<evidence type="ECO:0000313" key="3">
    <source>
        <dbReference type="EMBL" id="ETV68512.1"/>
    </source>
</evidence>
<evidence type="ECO:0000256" key="1">
    <source>
        <dbReference type="SAM" id="MobiDB-lite"/>
    </source>
</evidence>
<proteinExistence type="predicted"/>
<dbReference type="GeneID" id="20817506"/>
<accession>W4FLW2</accession>
<dbReference type="VEuPathDB" id="FungiDB:H257_15510"/>
<dbReference type="Gene3D" id="2.60.40.10">
    <property type="entry name" value="Immunoglobulins"/>
    <property type="match status" value="1"/>
</dbReference>
<protein>
    <recommendedName>
        <fullName evidence="2">Fibronectin type-III domain-containing protein</fullName>
    </recommendedName>
</protein>
<reference evidence="3" key="1">
    <citation type="submission" date="2013-12" db="EMBL/GenBank/DDBJ databases">
        <title>The Genome Sequence of Aphanomyces astaci APO3.</title>
        <authorList>
            <consortium name="The Broad Institute Genomics Platform"/>
            <person name="Russ C."/>
            <person name="Tyler B."/>
            <person name="van West P."/>
            <person name="Dieguez-Uribeondo J."/>
            <person name="Young S.K."/>
            <person name="Zeng Q."/>
            <person name="Gargeya S."/>
            <person name="Fitzgerald M."/>
            <person name="Abouelleil A."/>
            <person name="Alvarado L."/>
            <person name="Chapman S.B."/>
            <person name="Gainer-Dewar J."/>
            <person name="Goldberg J."/>
            <person name="Griggs A."/>
            <person name="Gujja S."/>
            <person name="Hansen M."/>
            <person name="Howarth C."/>
            <person name="Imamovic A."/>
            <person name="Ireland A."/>
            <person name="Larimer J."/>
            <person name="McCowan C."/>
            <person name="Murphy C."/>
            <person name="Pearson M."/>
            <person name="Poon T.W."/>
            <person name="Priest M."/>
            <person name="Roberts A."/>
            <person name="Saif S."/>
            <person name="Shea T."/>
            <person name="Sykes S."/>
            <person name="Wortman J."/>
            <person name="Nusbaum C."/>
            <person name="Birren B."/>
        </authorList>
    </citation>
    <scope>NUCLEOTIDE SEQUENCE [LARGE SCALE GENOMIC DNA]</scope>
    <source>
        <strain evidence="3">APO3</strain>
    </source>
</reference>
<feature type="compositionally biased region" description="Low complexity" evidence="1">
    <location>
        <begin position="103"/>
        <end position="115"/>
    </location>
</feature>
<dbReference type="OrthoDB" id="79472at2759"/>
<evidence type="ECO:0000259" key="2">
    <source>
        <dbReference type="PROSITE" id="PS50853"/>
    </source>
</evidence>